<evidence type="ECO:0000256" key="1">
    <source>
        <dbReference type="SAM" id="Phobius"/>
    </source>
</evidence>
<protein>
    <recommendedName>
        <fullName evidence="4">PIR protein</fullName>
    </recommendedName>
</protein>
<sequence length="326" mass="38040">MAETVKSIVEKLNDFYKQMEGEVTEEKELLEKGRLNDISHVILNKTLNMIIRNYELYKDNSEFITEDKYCKYLNSLLIRKKSYYDGGSSINTNPDFRGQIMDYLNRKKPEIYRNFLKCNILDDNYSYGSSVTRNKIDDLYYVREKLGGKEIIKRKKSICLDFNNYMYDTVCDIFKSVIPTNSDITLKKSDFARGINTHGNIFDIFTKISCEDERTLEDSGQFRDTKDQDNSLEIAGMQSDTCNCTYFTIFLSVIITFLGTVLTIFLLHKFSPIGSLLYNLIEKKGTIKKNIHDTEIENTLEDTFDSLHVNVKQKDYSMSYIPVEEY</sequence>
<dbReference type="AlphaFoldDB" id="A0A1C3KK73"/>
<reference evidence="2 3" key="1">
    <citation type="submission" date="2016-06" db="EMBL/GenBank/DDBJ databases">
        <authorList>
            <consortium name="Pathogen Informatics"/>
        </authorList>
    </citation>
    <scope>NUCLEOTIDE SEQUENCE [LARGE SCALE GENOMIC DNA]</scope>
</reference>
<gene>
    <name evidence="2" type="primary">PowCR01_000207000</name>
    <name evidence="2" type="ORF">POWCR01_000207000</name>
</gene>
<dbReference type="VEuPathDB" id="PlasmoDB:POWCR01_000207000"/>
<evidence type="ECO:0000313" key="3">
    <source>
        <dbReference type="Proteomes" id="UP000243200"/>
    </source>
</evidence>
<keyword evidence="1" id="KW-0472">Membrane</keyword>
<keyword evidence="1" id="KW-0812">Transmembrane</keyword>
<proteinExistence type="predicted"/>
<keyword evidence="1" id="KW-1133">Transmembrane helix</keyword>
<evidence type="ECO:0008006" key="4">
    <source>
        <dbReference type="Google" id="ProtNLM"/>
    </source>
</evidence>
<dbReference type="Proteomes" id="UP000243200">
    <property type="component" value="Unassembled WGS sequence"/>
</dbReference>
<feature type="transmembrane region" description="Helical" evidence="1">
    <location>
        <begin position="246"/>
        <end position="267"/>
    </location>
</feature>
<dbReference type="VEuPathDB" id="PlasmoDB:PocGH01_00064600"/>
<dbReference type="EMBL" id="FLRJ01000685">
    <property type="protein sequence ID" value="SBT74337.1"/>
    <property type="molecule type" value="Genomic_DNA"/>
</dbReference>
<accession>A0A1C3KK73</accession>
<evidence type="ECO:0000313" key="2">
    <source>
        <dbReference type="EMBL" id="SBT74337.1"/>
    </source>
</evidence>
<name>A0A1C3KK73_PLAOA</name>
<organism evidence="2 3">
    <name type="scientific">Plasmodium ovale</name>
    <name type="common">malaria parasite P. ovale</name>
    <dbReference type="NCBI Taxonomy" id="36330"/>
    <lineage>
        <taxon>Eukaryota</taxon>
        <taxon>Sar</taxon>
        <taxon>Alveolata</taxon>
        <taxon>Apicomplexa</taxon>
        <taxon>Aconoidasida</taxon>
        <taxon>Haemosporida</taxon>
        <taxon>Plasmodiidae</taxon>
        <taxon>Plasmodium</taxon>
        <taxon>Plasmodium (Plasmodium)</taxon>
    </lineage>
</organism>